<dbReference type="RefSeq" id="WP_211544811.1">
    <property type="nucleotide sequence ID" value="NZ_JAGTUK010000003.1"/>
</dbReference>
<evidence type="ECO:0000313" key="9">
    <source>
        <dbReference type="Proteomes" id="UP000678243"/>
    </source>
</evidence>
<dbReference type="SUPFAM" id="SSF50182">
    <property type="entry name" value="Sm-like ribonucleoproteins"/>
    <property type="match status" value="1"/>
</dbReference>
<keyword evidence="4 6" id="KW-1133">Transmembrane helix</keyword>
<accession>A0ABS5IQP6</accession>
<evidence type="ECO:0000256" key="3">
    <source>
        <dbReference type="ARBA" id="ARBA00022692"/>
    </source>
</evidence>
<keyword evidence="3 6" id="KW-0812">Transmembrane</keyword>
<comment type="subcellular location">
    <subcellularLocation>
        <location evidence="1">Cell membrane</location>
        <topology evidence="1">Multi-pass membrane protein</topology>
    </subcellularLocation>
</comment>
<proteinExistence type="predicted"/>
<dbReference type="InterPro" id="IPR010920">
    <property type="entry name" value="LSM_dom_sf"/>
</dbReference>
<evidence type="ECO:0000259" key="7">
    <source>
        <dbReference type="Pfam" id="PF00924"/>
    </source>
</evidence>
<evidence type="ECO:0000256" key="6">
    <source>
        <dbReference type="SAM" id="Phobius"/>
    </source>
</evidence>
<dbReference type="InterPro" id="IPR023408">
    <property type="entry name" value="MscS_beta-dom_sf"/>
</dbReference>
<dbReference type="InterPro" id="IPR006686">
    <property type="entry name" value="MscS_channel_CS"/>
</dbReference>
<feature type="transmembrane region" description="Helical" evidence="6">
    <location>
        <begin position="13"/>
        <end position="33"/>
    </location>
</feature>
<dbReference type="Proteomes" id="UP000678243">
    <property type="component" value="Unassembled WGS sequence"/>
</dbReference>
<gene>
    <name evidence="8" type="ORF">KE274_14250</name>
</gene>
<dbReference type="Pfam" id="PF00924">
    <property type="entry name" value="MS_channel_2nd"/>
    <property type="match status" value="1"/>
</dbReference>
<evidence type="ECO:0000256" key="4">
    <source>
        <dbReference type="ARBA" id="ARBA00022989"/>
    </source>
</evidence>
<dbReference type="Gene3D" id="2.30.30.60">
    <property type="match status" value="1"/>
</dbReference>
<comment type="caution">
    <text evidence="8">The sequence shown here is derived from an EMBL/GenBank/DDBJ whole genome shotgun (WGS) entry which is preliminary data.</text>
</comment>
<dbReference type="PANTHER" id="PTHR30221:SF1">
    <property type="entry name" value="SMALL-CONDUCTANCE MECHANOSENSITIVE CHANNEL"/>
    <property type="match status" value="1"/>
</dbReference>
<dbReference type="PANTHER" id="PTHR30221">
    <property type="entry name" value="SMALL-CONDUCTANCE MECHANOSENSITIVE CHANNEL"/>
    <property type="match status" value="1"/>
</dbReference>
<evidence type="ECO:0000256" key="2">
    <source>
        <dbReference type="ARBA" id="ARBA00022475"/>
    </source>
</evidence>
<reference evidence="8 9" key="1">
    <citation type="submission" date="2021-04" db="EMBL/GenBank/DDBJ databases">
        <title>Whole genome analysis of root endophytic bacterium Microbacterium paraoxydans ku-mp colonizing RP-bio226 rice variety.</title>
        <authorList>
            <person name="Ulaganathan K."/>
            <person name="Latha B."/>
        </authorList>
    </citation>
    <scope>NUCLEOTIDE SEQUENCE [LARGE SCALE GENOMIC DNA]</scope>
    <source>
        <strain evidence="9">ku-mp</strain>
    </source>
</reference>
<evidence type="ECO:0000313" key="8">
    <source>
        <dbReference type="EMBL" id="MBS0025264.1"/>
    </source>
</evidence>
<dbReference type="InterPro" id="IPR045275">
    <property type="entry name" value="MscS_archaea/bacteria_type"/>
</dbReference>
<dbReference type="PROSITE" id="PS01246">
    <property type="entry name" value="UPF0003"/>
    <property type="match status" value="1"/>
</dbReference>
<keyword evidence="9" id="KW-1185">Reference proteome</keyword>
<protein>
    <submittedName>
        <fullName evidence="8">Mechanosensitive ion channel family protein</fullName>
    </submittedName>
</protein>
<dbReference type="EMBL" id="JAGTUK010000003">
    <property type="protein sequence ID" value="MBS0025264.1"/>
    <property type="molecule type" value="Genomic_DNA"/>
</dbReference>
<feature type="domain" description="Mechanosensitive ion channel MscS" evidence="7">
    <location>
        <begin position="100"/>
        <end position="167"/>
    </location>
</feature>
<name>A0ABS5IQP6_9MICO</name>
<evidence type="ECO:0000256" key="1">
    <source>
        <dbReference type="ARBA" id="ARBA00004651"/>
    </source>
</evidence>
<keyword evidence="2" id="KW-1003">Cell membrane</keyword>
<organism evidence="8 9">
    <name type="scientific">Microbacterium paraoxydans</name>
    <dbReference type="NCBI Taxonomy" id="199592"/>
    <lineage>
        <taxon>Bacteria</taxon>
        <taxon>Bacillati</taxon>
        <taxon>Actinomycetota</taxon>
        <taxon>Actinomycetes</taxon>
        <taxon>Micrococcales</taxon>
        <taxon>Microbacteriaceae</taxon>
        <taxon>Microbacterium</taxon>
    </lineage>
</organism>
<feature type="transmembrane region" description="Helical" evidence="6">
    <location>
        <begin position="54"/>
        <end position="76"/>
    </location>
</feature>
<dbReference type="InterPro" id="IPR011066">
    <property type="entry name" value="MscS_channel_C_sf"/>
</dbReference>
<evidence type="ECO:0000256" key="5">
    <source>
        <dbReference type="ARBA" id="ARBA00023136"/>
    </source>
</evidence>
<dbReference type="SUPFAM" id="SSF82689">
    <property type="entry name" value="Mechanosensitive channel protein MscS (YggB), C-terminal domain"/>
    <property type="match status" value="1"/>
</dbReference>
<sequence>MDLQNLLASPIDGWRLLLAVLVGIATVIVARFARRGALALAGRTPGVRPALAEVVARVVGYGVAVLGFGLALALLGANVQPLLAVVLIAAVIAVLVLRGVADNVAAGVLLQARETVRVGDEIAVEALDAVVAGTVTELTSRSVILHTPDGRTVHIPNSRLLSEPLVNDSIRGARRSEVQVRVHRDPDVDIDDVLAALIAAASAAEGVHRREPVRGFVLSVGPDRLTVRLQFWHHPIHGLRAVSAVVVAVSDALVLSDWRGTVSSTPGVPPAVPPDPV</sequence>
<dbReference type="InterPro" id="IPR006685">
    <property type="entry name" value="MscS_channel_2nd"/>
</dbReference>
<keyword evidence="5 6" id="KW-0472">Membrane</keyword>
<feature type="transmembrane region" description="Helical" evidence="6">
    <location>
        <begin position="82"/>
        <end position="101"/>
    </location>
</feature>
<dbReference type="Gene3D" id="1.10.287.1260">
    <property type="match status" value="1"/>
</dbReference>